<comment type="similarity">
    <text evidence="2">Belongs to the cytochrome P450 family.</text>
</comment>
<dbReference type="CDD" id="cd11067">
    <property type="entry name" value="CYP152"/>
    <property type="match status" value="1"/>
</dbReference>
<sequence length="420" mass="48272">MAETNPIPKEEGMDHSLNLLREGYTFILNRRRGFNSNVFETRLLGKKAICMGGAEAAEVFYDESKFIRSGAAPQRLIETLFGQGGVQTLDDAAHRNRKQMFMSVMKPDDMQRLRDITKKQWDMALTKWEQMEKVVLYEEAQEITTRIACEWAGVLIAEQDVKTLSKDLTATFESPAAIGPSHWQGKHARKELEKWLIVLVNEIREGKLQVPDYTVFYKFSWHTDLNGDLLDPETVAVEIINILRPIVAISVYIAFVGLAVHHFPEEAAKVQSSDDETAQRFIQEVRRYYPFFPALVAQVREDFVWNGYEFPKDTMTLLDIYGTNHDPTLWDNPDVFNPDRFIDWHGSPFSFIPQGGGDYEMGHRCAGEWVTIEVMKISLDYLANRMKFDVPEQDLSYSVISMPSIPNSKLILTNVKRKMQ</sequence>
<dbReference type="Gene3D" id="1.10.630.10">
    <property type="entry name" value="Cytochrome P450"/>
    <property type="match status" value="1"/>
</dbReference>
<dbReference type="PRINTS" id="PR00463">
    <property type="entry name" value="EP450I"/>
</dbReference>
<dbReference type="GO" id="GO:0005506">
    <property type="term" value="F:iron ion binding"/>
    <property type="evidence" value="ECO:0007669"/>
    <property type="project" value="InterPro"/>
</dbReference>
<dbReference type="SUPFAM" id="SSF48264">
    <property type="entry name" value="Cytochrome P450"/>
    <property type="match status" value="1"/>
</dbReference>
<evidence type="ECO:0000256" key="5">
    <source>
        <dbReference type="ARBA" id="ARBA00023002"/>
    </source>
</evidence>
<protein>
    <submittedName>
        <fullName evidence="9">Cytochrome P450</fullName>
    </submittedName>
</protein>
<dbReference type="InterPro" id="IPR036396">
    <property type="entry name" value="Cyt_P450_sf"/>
</dbReference>
<dbReference type="RefSeq" id="WP_233153113.1">
    <property type="nucleotide sequence ID" value="NZ_AVCX01000005.1"/>
</dbReference>
<evidence type="ECO:0000256" key="7">
    <source>
        <dbReference type="ARBA" id="ARBA00023033"/>
    </source>
</evidence>
<dbReference type="GO" id="GO:0020037">
    <property type="term" value="F:heme binding"/>
    <property type="evidence" value="ECO:0007669"/>
    <property type="project" value="InterPro"/>
</dbReference>
<keyword evidence="7" id="KW-0503">Monooxygenase</keyword>
<evidence type="ECO:0000256" key="3">
    <source>
        <dbReference type="ARBA" id="ARBA00022617"/>
    </source>
</evidence>
<keyword evidence="6 8" id="KW-0408">Iron</keyword>
<dbReference type="GO" id="GO:0016125">
    <property type="term" value="P:sterol metabolic process"/>
    <property type="evidence" value="ECO:0007669"/>
    <property type="project" value="TreeGrafter"/>
</dbReference>
<dbReference type="GO" id="GO:0004497">
    <property type="term" value="F:monooxygenase activity"/>
    <property type="evidence" value="ECO:0007669"/>
    <property type="project" value="UniProtKB-KW"/>
</dbReference>
<comment type="cofactor">
    <cofactor evidence="1 8">
        <name>heme</name>
        <dbReference type="ChEBI" id="CHEBI:30413"/>
    </cofactor>
</comment>
<dbReference type="eggNOG" id="COG2124">
    <property type="taxonomic scope" value="Bacteria"/>
</dbReference>
<organism evidence="9 10">
    <name type="scientific">Lysinibacillus odysseyi 34hs-1 = NBRC 100172</name>
    <dbReference type="NCBI Taxonomy" id="1220589"/>
    <lineage>
        <taxon>Bacteria</taxon>
        <taxon>Bacillati</taxon>
        <taxon>Bacillota</taxon>
        <taxon>Bacilli</taxon>
        <taxon>Bacillales</taxon>
        <taxon>Bacillaceae</taxon>
        <taxon>Lysinibacillus</taxon>
    </lineage>
</organism>
<dbReference type="AlphaFoldDB" id="A0A0A3ILT0"/>
<proteinExistence type="inferred from homology"/>
<keyword evidence="10" id="KW-1185">Reference proteome</keyword>
<name>A0A0A3ILT0_9BACI</name>
<dbReference type="Proteomes" id="UP000030437">
    <property type="component" value="Unassembled WGS sequence"/>
</dbReference>
<evidence type="ECO:0000313" key="10">
    <source>
        <dbReference type="Proteomes" id="UP000030437"/>
    </source>
</evidence>
<accession>A0A0A3ILT0</accession>
<evidence type="ECO:0000313" key="9">
    <source>
        <dbReference type="EMBL" id="KGR84425.1"/>
    </source>
</evidence>
<dbReference type="InterPro" id="IPR001128">
    <property type="entry name" value="Cyt_P450"/>
</dbReference>
<dbReference type="PANTHER" id="PTHR24286">
    <property type="entry name" value="CYTOCHROME P450 26"/>
    <property type="match status" value="1"/>
</dbReference>
<dbReference type="Pfam" id="PF00067">
    <property type="entry name" value="p450"/>
    <property type="match status" value="1"/>
</dbReference>
<keyword evidence="3 8" id="KW-0349">Heme</keyword>
<reference evidence="9 10" key="1">
    <citation type="submission" date="2014-02" db="EMBL/GenBank/DDBJ databases">
        <title>Draft genome sequence of Lysinibacillus odysseyi NBRC 100172.</title>
        <authorList>
            <person name="Zhang F."/>
            <person name="Wang G."/>
            <person name="Zhang L."/>
        </authorList>
    </citation>
    <scope>NUCLEOTIDE SEQUENCE [LARGE SCALE GENOMIC DNA]</scope>
    <source>
        <strain evidence="9 10">NBRC 100172</strain>
    </source>
</reference>
<keyword evidence="5" id="KW-0560">Oxidoreductase</keyword>
<keyword evidence="4 8" id="KW-0479">Metal-binding</keyword>
<evidence type="ECO:0000256" key="8">
    <source>
        <dbReference type="PIRSR" id="PIRSR602401-1"/>
    </source>
</evidence>
<comment type="caution">
    <text evidence="9">The sequence shown here is derived from an EMBL/GenBank/DDBJ whole genome shotgun (WGS) entry which is preliminary data.</text>
</comment>
<evidence type="ECO:0000256" key="6">
    <source>
        <dbReference type="ARBA" id="ARBA00023004"/>
    </source>
</evidence>
<dbReference type="PANTHER" id="PTHR24286:SF24">
    <property type="entry name" value="LANOSTEROL 14-ALPHA DEMETHYLASE"/>
    <property type="match status" value="1"/>
</dbReference>
<evidence type="ECO:0000256" key="4">
    <source>
        <dbReference type="ARBA" id="ARBA00022723"/>
    </source>
</evidence>
<feature type="binding site" description="axial binding residue" evidence="8">
    <location>
        <position position="365"/>
    </location>
    <ligand>
        <name>heme</name>
        <dbReference type="ChEBI" id="CHEBI:30413"/>
    </ligand>
    <ligandPart>
        <name>Fe</name>
        <dbReference type="ChEBI" id="CHEBI:18248"/>
    </ligandPart>
</feature>
<dbReference type="GO" id="GO:0016705">
    <property type="term" value="F:oxidoreductase activity, acting on paired donors, with incorporation or reduction of molecular oxygen"/>
    <property type="evidence" value="ECO:0007669"/>
    <property type="project" value="InterPro"/>
</dbReference>
<evidence type="ECO:0000256" key="1">
    <source>
        <dbReference type="ARBA" id="ARBA00001971"/>
    </source>
</evidence>
<dbReference type="EMBL" id="JPVP01000056">
    <property type="protein sequence ID" value="KGR84425.1"/>
    <property type="molecule type" value="Genomic_DNA"/>
</dbReference>
<gene>
    <name evidence="9" type="ORF">CD32_12615</name>
</gene>
<evidence type="ECO:0000256" key="2">
    <source>
        <dbReference type="ARBA" id="ARBA00010617"/>
    </source>
</evidence>
<dbReference type="STRING" id="1220589.CD32_12615"/>
<dbReference type="InterPro" id="IPR002401">
    <property type="entry name" value="Cyt_P450_E_grp-I"/>
</dbReference>